<evidence type="ECO:0000313" key="1">
    <source>
        <dbReference type="EMBL" id="BAK94198.1"/>
    </source>
</evidence>
<accession>A0AAN1SHC7</accession>
<evidence type="ECO:0000313" key="2">
    <source>
        <dbReference type="Proteomes" id="UP000002663"/>
    </source>
</evidence>
<dbReference type="Proteomes" id="UP000002663">
    <property type="component" value="Chromosome"/>
</dbReference>
<protein>
    <submittedName>
        <fullName evidence="1">Uncharacterized protein</fullName>
    </submittedName>
</protein>
<gene>
    <name evidence="1" type="ordered locus">TEH_08710</name>
</gene>
<name>A0AAN1SHC7_TETHN</name>
<organism evidence="1 2">
    <name type="scientific">Tetragenococcus halophilus (strain DSM 20338 / JCM 20259 / NCIMB 9735 / NBRC 12172)</name>
    <name type="common">Pediococcus halophilus</name>
    <dbReference type="NCBI Taxonomy" id="945021"/>
    <lineage>
        <taxon>Bacteria</taxon>
        <taxon>Bacillati</taxon>
        <taxon>Bacillota</taxon>
        <taxon>Bacilli</taxon>
        <taxon>Lactobacillales</taxon>
        <taxon>Enterococcaceae</taxon>
        <taxon>Tetragenococcus</taxon>
    </lineage>
</organism>
<sequence>MAQDNFYNYNKDKIQGGAGRLIVSNDTTFRPEDISDIMDLDTYKLKDGFRDLGATNEGIARSRGNETEDVEIDQSTTPIDTTITSWENTITTTLMETDINNRQLANAGGVIEKIAPKTGQALPLAAPLISNARQVKVTLGENDSIDSGTKFIKVGNETAQVASVKNNVITLKKPLEEKHEENEKVMPILELGTKRIGYGAPDSVAPVALTLIVHRDDGTFLLVHYYEVKISDNVETNHGKEKASLPVTFTAFAQHDLPDDENVYIEIEQTLGNEEE</sequence>
<reference evidence="1 2" key="1">
    <citation type="submission" date="2011-01" db="EMBL/GenBank/DDBJ databases">
        <title>Whole genome sequence of Tetragenococcus halophilus NBRC 12172.</title>
        <authorList>
            <person name="Nakazawa H."/>
            <person name="Omata S."/>
            <person name="Koga C."/>
            <person name="Watanabe Y."/>
            <person name="Katano Y."/>
            <person name="Ito N."/>
            <person name="Tsukatani N."/>
            <person name="Ankai A."/>
            <person name="Oguchi A."/>
            <person name="Fukui S."/>
            <person name="Yashiro I."/>
            <person name="Kamata S."/>
            <person name="Hashimoto Y."/>
            <person name="Yamazaki J."/>
            <person name="Taguchi H."/>
            <person name="Tanaka A."/>
            <person name="Koyama T."/>
            <person name="Ichige A."/>
            <person name="Hanya Y."/>
            <person name="Tanikawa S."/>
            <person name="Yamazaki S."/>
            <person name="Fujita N."/>
        </authorList>
    </citation>
    <scope>NUCLEOTIDE SEQUENCE [LARGE SCALE GENOMIC DNA]</scope>
    <source>
        <strain evidence="2">DSM 20338 / JCM 20259 / NCIMB 9735 / NBRC 12172</strain>
    </source>
</reference>
<dbReference type="KEGG" id="thl:TEH_08710"/>
<proteinExistence type="predicted"/>
<dbReference type="AlphaFoldDB" id="A0AAN1SHC7"/>
<dbReference type="RefSeq" id="WP_014124262.1">
    <property type="nucleotide sequence ID" value="NC_016052.1"/>
</dbReference>
<dbReference type="EMBL" id="AP012046">
    <property type="protein sequence ID" value="BAK94198.1"/>
    <property type="molecule type" value="Genomic_DNA"/>
</dbReference>